<comment type="similarity">
    <text evidence="1">Belongs to the GatC family.</text>
</comment>
<dbReference type="GO" id="GO:0050567">
    <property type="term" value="F:glutaminyl-tRNA synthase (glutamine-hydrolyzing) activity"/>
    <property type="evidence" value="ECO:0007669"/>
    <property type="project" value="UniProtKB-UniRule"/>
</dbReference>
<gene>
    <name evidence="1 2" type="primary">gatC</name>
    <name evidence="2" type="ORF">GII36_03625</name>
</gene>
<name>A0A857MLF3_9BACT</name>
<dbReference type="EMBL" id="CP045921">
    <property type="protein sequence ID" value="QHN42928.1"/>
    <property type="molecule type" value="Genomic_DNA"/>
</dbReference>
<protein>
    <recommendedName>
        <fullName evidence="1">Aspartyl/glutamyl-tRNA(Asn/Gln) amidotransferase subunit C</fullName>
        <shortName evidence="1">Asp/Glu-ADT subunit C</shortName>
        <ecNumber evidence="1">6.3.5.-</ecNumber>
    </recommendedName>
</protein>
<organism evidence="2 3">
    <name type="scientific">Candidatus Mycosynbacter amalyticus</name>
    <dbReference type="NCBI Taxonomy" id="2665156"/>
    <lineage>
        <taxon>Bacteria</taxon>
        <taxon>Candidatus Saccharimonadota</taxon>
        <taxon>Candidatus Saccharimonadota incertae sedis</taxon>
        <taxon>Candidatus Mycosynbacter</taxon>
    </lineage>
</organism>
<dbReference type="EC" id="6.3.5.-" evidence="1"/>
<keyword evidence="1" id="KW-0648">Protein biosynthesis</keyword>
<evidence type="ECO:0000256" key="1">
    <source>
        <dbReference type="HAMAP-Rule" id="MF_00122"/>
    </source>
</evidence>
<dbReference type="InterPro" id="IPR036113">
    <property type="entry name" value="Asp/Glu-ADT_sf_sub_c"/>
</dbReference>
<proteinExistence type="inferred from homology"/>
<dbReference type="Gene3D" id="1.10.20.60">
    <property type="entry name" value="Glu-tRNAGln amidotransferase C subunit, N-terminal domain"/>
    <property type="match status" value="1"/>
</dbReference>
<dbReference type="SUPFAM" id="SSF141000">
    <property type="entry name" value="Glu-tRNAGln amidotransferase C subunit"/>
    <property type="match status" value="1"/>
</dbReference>
<keyword evidence="1" id="KW-0547">Nucleotide-binding</keyword>
<comment type="subunit">
    <text evidence="1">Heterotrimer of A, B and C subunits.</text>
</comment>
<comment type="catalytic activity">
    <reaction evidence="1">
        <text>L-glutamyl-tRNA(Gln) + L-glutamine + ATP + H2O = L-glutaminyl-tRNA(Gln) + L-glutamate + ADP + phosphate + H(+)</text>
        <dbReference type="Rhea" id="RHEA:17521"/>
        <dbReference type="Rhea" id="RHEA-COMP:9681"/>
        <dbReference type="Rhea" id="RHEA-COMP:9684"/>
        <dbReference type="ChEBI" id="CHEBI:15377"/>
        <dbReference type="ChEBI" id="CHEBI:15378"/>
        <dbReference type="ChEBI" id="CHEBI:29985"/>
        <dbReference type="ChEBI" id="CHEBI:30616"/>
        <dbReference type="ChEBI" id="CHEBI:43474"/>
        <dbReference type="ChEBI" id="CHEBI:58359"/>
        <dbReference type="ChEBI" id="CHEBI:78520"/>
        <dbReference type="ChEBI" id="CHEBI:78521"/>
        <dbReference type="ChEBI" id="CHEBI:456216"/>
    </reaction>
</comment>
<keyword evidence="1" id="KW-0067">ATP-binding</keyword>
<dbReference type="RefSeq" id="WP_260762568.1">
    <property type="nucleotide sequence ID" value="NZ_CP045921.1"/>
</dbReference>
<dbReference type="GO" id="GO:0006450">
    <property type="term" value="P:regulation of translational fidelity"/>
    <property type="evidence" value="ECO:0007669"/>
    <property type="project" value="InterPro"/>
</dbReference>
<dbReference type="AlphaFoldDB" id="A0A857MLF3"/>
<comment type="catalytic activity">
    <reaction evidence="1">
        <text>L-aspartyl-tRNA(Asn) + L-glutamine + ATP + H2O = L-asparaginyl-tRNA(Asn) + L-glutamate + ADP + phosphate + 2 H(+)</text>
        <dbReference type="Rhea" id="RHEA:14513"/>
        <dbReference type="Rhea" id="RHEA-COMP:9674"/>
        <dbReference type="Rhea" id="RHEA-COMP:9677"/>
        <dbReference type="ChEBI" id="CHEBI:15377"/>
        <dbReference type="ChEBI" id="CHEBI:15378"/>
        <dbReference type="ChEBI" id="CHEBI:29985"/>
        <dbReference type="ChEBI" id="CHEBI:30616"/>
        <dbReference type="ChEBI" id="CHEBI:43474"/>
        <dbReference type="ChEBI" id="CHEBI:58359"/>
        <dbReference type="ChEBI" id="CHEBI:78515"/>
        <dbReference type="ChEBI" id="CHEBI:78516"/>
        <dbReference type="ChEBI" id="CHEBI:456216"/>
    </reaction>
</comment>
<accession>A0A857MLF3</accession>
<reference evidence="2" key="1">
    <citation type="journal article" date="2021" name="Nat. Microbiol.">
        <title>Cocultivation of an ultrasmall environmental parasitic bacterium with lytic ability against bacteria associated with wastewater foams.</title>
        <authorList>
            <person name="Batinovic S."/>
            <person name="Rose J.J.A."/>
            <person name="Ratcliffe J."/>
            <person name="Seviour R.J."/>
            <person name="Petrovski S."/>
        </authorList>
    </citation>
    <scope>NUCLEOTIDE SEQUENCE</scope>
    <source>
        <strain evidence="2">JR1</strain>
    </source>
</reference>
<sequence>MTSISTDDVRALAQLSSLRLNDEEADKLTTDLERILEYFTLLGELDTDGVEPTYYGMDLENVSRDDMIVQGEVTREKLIGLSEGGQLAQQFKVPKVL</sequence>
<dbReference type="Proteomes" id="UP001059824">
    <property type="component" value="Chromosome"/>
</dbReference>
<keyword evidence="3" id="KW-1185">Reference proteome</keyword>
<evidence type="ECO:0000313" key="2">
    <source>
        <dbReference type="EMBL" id="QHN42928.1"/>
    </source>
</evidence>
<dbReference type="Pfam" id="PF02686">
    <property type="entry name" value="GatC"/>
    <property type="match status" value="1"/>
</dbReference>
<dbReference type="KEGG" id="mama:GII36_03625"/>
<dbReference type="NCBIfam" id="TIGR00135">
    <property type="entry name" value="gatC"/>
    <property type="match status" value="1"/>
</dbReference>
<dbReference type="GO" id="GO:0006412">
    <property type="term" value="P:translation"/>
    <property type="evidence" value="ECO:0007669"/>
    <property type="project" value="UniProtKB-UniRule"/>
</dbReference>
<dbReference type="GO" id="GO:0005524">
    <property type="term" value="F:ATP binding"/>
    <property type="evidence" value="ECO:0007669"/>
    <property type="project" value="UniProtKB-KW"/>
</dbReference>
<comment type="function">
    <text evidence="1">Allows the formation of correctly charged Asn-tRNA(Asn) or Gln-tRNA(Gln) through the transamidation of misacylated Asp-tRNA(Asn) or Glu-tRNA(Gln) in organisms which lack either or both of asparaginyl-tRNA or glutaminyl-tRNA synthetases. The reaction takes place in the presence of glutamine and ATP through an activated phospho-Asp-tRNA(Asn) or phospho-Glu-tRNA(Gln).</text>
</comment>
<keyword evidence="1" id="KW-0436">Ligase</keyword>
<dbReference type="InterPro" id="IPR003837">
    <property type="entry name" value="GatC"/>
</dbReference>
<dbReference type="HAMAP" id="MF_00122">
    <property type="entry name" value="GatC"/>
    <property type="match status" value="1"/>
</dbReference>
<evidence type="ECO:0000313" key="3">
    <source>
        <dbReference type="Proteomes" id="UP001059824"/>
    </source>
</evidence>